<dbReference type="InterPro" id="IPR027417">
    <property type="entry name" value="P-loop_NTPase"/>
</dbReference>
<dbReference type="GO" id="GO:0016020">
    <property type="term" value="C:membrane"/>
    <property type="evidence" value="ECO:0007669"/>
    <property type="project" value="UniProtKB-SubCell"/>
</dbReference>
<reference evidence="9" key="1">
    <citation type="submission" date="2022-07" db="EMBL/GenBank/DDBJ databases">
        <title>Genome analysis of Parmales, a sister group of diatoms, reveals the evolutionary specialization of diatoms from phago-mixotrophs to photoautotrophs.</title>
        <authorList>
            <person name="Ban H."/>
            <person name="Sato S."/>
            <person name="Yoshikawa S."/>
            <person name="Kazumasa Y."/>
            <person name="Nakamura Y."/>
            <person name="Ichinomiya M."/>
            <person name="Saitoh K."/>
            <person name="Sato N."/>
            <person name="Blanc-Mathieu R."/>
            <person name="Endo H."/>
            <person name="Kuwata A."/>
            <person name="Ogata H."/>
        </authorList>
    </citation>
    <scope>NUCLEOTIDE SEQUENCE</scope>
</reference>
<keyword evidence="6" id="KW-1133">Transmembrane helix</keyword>
<evidence type="ECO:0000313" key="9">
    <source>
        <dbReference type="EMBL" id="GMH63569.1"/>
    </source>
</evidence>
<keyword evidence="2" id="KW-0813">Transport</keyword>
<comment type="caution">
    <text evidence="9">The sequence shown here is derived from an EMBL/GenBank/DDBJ whole genome shotgun (WGS) entry which is preliminary data.</text>
</comment>
<keyword evidence="3" id="KW-0812">Transmembrane</keyword>
<dbReference type="InterPro" id="IPR003439">
    <property type="entry name" value="ABC_transporter-like_ATP-bd"/>
</dbReference>
<dbReference type="InterPro" id="IPR050352">
    <property type="entry name" value="ABCG_transporters"/>
</dbReference>
<gene>
    <name evidence="9" type="ORF">TrRE_jg2812</name>
</gene>
<sequence>MGILGPSGSGKSTFLRTLAGILPSSSLTSTGDVKLKQSTETRHLELADVAFLAQEDSFFSMLTVQEILDDEEQFQFKSSFRKTAEENRRKVINALGLNKLLNRRVGDRRVGGTTNQVILADEPTTGLDASQAQKVVRKIADIAKTKGITAILALHAPRGSVYDLLDDVFLLAPNGLPIFIGPASSACAYFERLGHLCPPNSNIAEFLIDLVSVDTEDHEQASADQARILELAAAFRKEEARRQAKEKRESGEEGAEACVTKHRTSRRRLSFLKRVAVLIKRSFRQNFRDTAVNGLRLGACGILSFIFSAIFGENLKGEPTAKSVADRTALLSYAVINMAMMSLMKTLDLFGKEKPVVMRERMRGHYGGTEYLIAKVIAEVPLDASFSIAFATLLKSSTNLNVPTTRLAATLGMTTICTDLLGFAVGSISSTSEAALAVGTPLMIIYMVLGIINPAGATKNGNDSLPWFLKLLKYASPIRWAIESLCCAEFRGLKLSRKGRPSMGALALVNSGDQVLEALGLGDKEWIGGITKLAKLGGIELLISIGAQYIFQ</sequence>
<dbReference type="GO" id="GO:0140359">
    <property type="term" value="F:ABC-type transporter activity"/>
    <property type="evidence" value="ECO:0007669"/>
    <property type="project" value="InterPro"/>
</dbReference>
<dbReference type="InterPro" id="IPR013525">
    <property type="entry name" value="ABC2_TM"/>
</dbReference>
<evidence type="ECO:0000256" key="7">
    <source>
        <dbReference type="ARBA" id="ARBA00023136"/>
    </source>
</evidence>
<dbReference type="PANTHER" id="PTHR48041:SF139">
    <property type="entry name" value="PROTEIN SCARLET"/>
    <property type="match status" value="1"/>
</dbReference>
<keyword evidence="5" id="KW-0067">ATP-binding</keyword>
<dbReference type="AlphaFoldDB" id="A0A9W7A073"/>
<feature type="non-terminal residue" evidence="9">
    <location>
        <position position="552"/>
    </location>
</feature>
<evidence type="ECO:0000256" key="4">
    <source>
        <dbReference type="ARBA" id="ARBA00022741"/>
    </source>
</evidence>
<dbReference type="EMBL" id="BRXZ01002502">
    <property type="protein sequence ID" value="GMH63569.1"/>
    <property type="molecule type" value="Genomic_DNA"/>
</dbReference>
<evidence type="ECO:0000256" key="5">
    <source>
        <dbReference type="ARBA" id="ARBA00022840"/>
    </source>
</evidence>
<comment type="subcellular location">
    <subcellularLocation>
        <location evidence="1">Membrane</location>
        <topology evidence="1">Multi-pass membrane protein</topology>
    </subcellularLocation>
</comment>
<dbReference type="Pfam" id="PF01061">
    <property type="entry name" value="ABC2_membrane"/>
    <property type="match status" value="1"/>
</dbReference>
<keyword evidence="10" id="KW-1185">Reference proteome</keyword>
<dbReference type="Gene3D" id="3.40.50.300">
    <property type="entry name" value="P-loop containing nucleotide triphosphate hydrolases"/>
    <property type="match status" value="1"/>
</dbReference>
<evidence type="ECO:0000259" key="8">
    <source>
        <dbReference type="SMART" id="SM00382"/>
    </source>
</evidence>
<dbReference type="SMART" id="SM00382">
    <property type="entry name" value="AAA"/>
    <property type="match status" value="1"/>
</dbReference>
<dbReference type="Proteomes" id="UP001165082">
    <property type="component" value="Unassembled WGS sequence"/>
</dbReference>
<evidence type="ECO:0000256" key="3">
    <source>
        <dbReference type="ARBA" id="ARBA00022692"/>
    </source>
</evidence>
<organism evidence="9 10">
    <name type="scientific">Triparma retinervis</name>
    <dbReference type="NCBI Taxonomy" id="2557542"/>
    <lineage>
        <taxon>Eukaryota</taxon>
        <taxon>Sar</taxon>
        <taxon>Stramenopiles</taxon>
        <taxon>Ochrophyta</taxon>
        <taxon>Bolidophyceae</taxon>
        <taxon>Parmales</taxon>
        <taxon>Triparmaceae</taxon>
        <taxon>Triparma</taxon>
    </lineage>
</organism>
<evidence type="ECO:0000313" key="10">
    <source>
        <dbReference type="Proteomes" id="UP001165082"/>
    </source>
</evidence>
<evidence type="ECO:0000256" key="6">
    <source>
        <dbReference type="ARBA" id="ARBA00022989"/>
    </source>
</evidence>
<proteinExistence type="predicted"/>
<dbReference type="GO" id="GO:0016887">
    <property type="term" value="F:ATP hydrolysis activity"/>
    <property type="evidence" value="ECO:0007669"/>
    <property type="project" value="InterPro"/>
</dbReference>
<dbReference type="Pfam" id="PF00005">
    <property type="entry name" value="ABC_tran"/>
    <property type="match status" value="1"/>
</dbReference>
<dbReference type="SUPFAM" id="SSF52540">
    <property type="entry name" value="P-loop containing nucleoside triphosphate hydrolases"/>
    <property type="match status" value="1"/>
</dbReference>
<keyword evidence="7" id="KW-0472">Membrane</keyword>
<keyword evidence="4" id="KW-0547">Nucleotide-binding</keyword>
<evidence type="ECO:0000256" key="2">
    <source>
        <dbReference type="ARBA" id="ARBA00022448"/>
    </source>
</evidence>
<protein>
    <recommendedName>
        <fullName evidence="8">AAA+ ATPase domain-containing protein</fullName>
    </recommendedName>
</protein>
<dbReference type="OrthoDB" id="66620at2759"/>
<dbReference type="GO" id="GO:0005524">
    <property type="term" value="F:ATP binding"/>
    <property type="evidence" value="ECO:0007669"/>
    <property type="project" value="UniProtKB-KW"/>
</dbReference>
<name>A0A9W7A073_9STRA</name>
<accession>A0A9W7A073</accession>
<feature type="domain" description="AAA+ ATPase" evidence="8">
    <location>
        <begin position="1"/>
        <end position="176"/>
    </location>
</feature>
<dbReference type="InterPro" id="IPR003593">
    <property type="entry name" value="AAA+_ATPase"/>
</dbReference>
<evidence type="ECO:0000256" key="1">
    <source>
        <dbReference type="ARBA" id="ARBA00004141"/>
    </source>
</evidence>
<dbReference type="PANTHER" id="PTHR48041">
    <property type="entry name" value="ABC TRANSPORTER G FAMILY MEMBER 28"/>
    <property type="match status" value="1"/>
</dbReference>